<protein>
    <submittedName>
        <fullName evidence="1">Uncharacterized protein</fullName>
    </submittedName>
</protein>
<evidence type="ECO:0000313" key="1">
    <source>
        <dbReference type="EnsemblMetazoa" id="ENSAATROPP014426"/>
    </source>
</evidence>
<sequence>AFRLYGFISRVSKDFKDPHTLKSLYCAIVRPTLEFARIVWTPTQQYRIDRLESVQRKFTRAIFYLLPWSLDATYPSYRARCLLFGLESLQHRRMTAQCMFLHKLISGSMDAPCILEKINFQAPSRNLRPRPLISSEFRSTEFGSGDTLLKITPST</sequence>
<organism evidence="1 2">
    <name type="scientific">Anopheles atroparvus</name>
    <name type="common">European mosquito</name>
    <dbReference type="NCBI Taxonomy" id="41427"/>
    <lineage>
        <taxon>Eukaryota</taxon>
        <taxon>Metazoa</taxon>
        <taxon>Ecdysozoa</taxon>
        <taxon>Arthropoda</taxon>
        <taxon>Hexapoda</taxon>
        <taxon>Insecta</taxon>
        <taxon>Pterygota</taxon>
        <taxon>Neoptera</taxon>
        <taxon>Endopterygota</taxon>
        <taxon>Diptera</taxon>
        <taxon>Nematocera</taxon>
        <taxon>Culicoidea</taxon>
        <taxon>Culicidae</taxon>
        <taxon>Anophelinae</taxon>
        <taxon>Anopheles</taxon>
    </lineage>
</organism>
<dbReference type="AlphaFoldDB" id="A0AAG5DTH8"/>
<dbReference type="PRINTS" id="PR01345">
    <property type="entry name" value="CERVTRCPTASE"/>
</dbReference>
<dbReference type="Proteomes" id="UP000075880">
    <property type="component" value="Unassembled WGS sequence"/>
</dbReference>
<dbReference type="EnsemblMetazoa" id="ENSAATROPT016413">
    <property type="protein sequence ID" value="ENSAATROPP014426"/>
    <property type="gene ID" value="ENSAATROPG013434"/>
</dbReference>
<keyword evidence="2" id="KW-1185">Reference proteome</keyword>
<name>A0AAG5DTH8_ANOAO</name>
<proteinExistence type="predicted"/>
<evidence type="ECO:0000313" key="2">
    <source>
        <dbReference type="Proteomes" id="UP000075880"/>
    </source>
</evidence>
<accession>A0AAG5DTH8</accession>
<reference evidence="1" key="1">
    <citation type="submission" date="2024-04" db="UniProtKB">
        <authorList>
            <consortium name="EnsemblMetazoa"/>
        </authorList>
    </citation>
    <scope>IDENTIFICATION</scope>
    <source>
        <strain evidence="1">EBRO</strain>
    </source>
</reference>